<dbReference type="GeneID" id="28802829"/>
<keyword evidence="2" id="KW-1185">Reference proteome</keyword>
<gene>
    <name evidence="1" type="primary">53</name>
    <name evidence="1" type="ORF">PBI_COZZ_53</name>
</gene>
<accession>A0A160DDG6</accession>
<dbReference type="KEGG" id="vg:28802829"/>
<evidence type="ECO:0000313" key="1">
    <source>
        <dbReference type="EMBL" id="ANA85759.1"/>
    </source>
</evidence>
<evidence type="ECO:0000313" key="2">
    <source>
        <dbReference type="Proteomes" id="UP000203169"/>
    </source>
</evidence>
<name>A0A160DDG6_9CAUD</name>
<reference evidence="1 2" key="1">
    <citation type="submission" date="2016-03" db="EMBL/GenBank/DDBJ databases">
        <authorList>
            <person name="Montgomery M.T."/>
            <person name="Guerrero C.A."/>
            <person name="Mavrich T.N."/>
            <person name="Pope W.H."/>
            <person name="Garlena R.A."/>
            <person name="Russell D.A."/>
            <person name="Jacobs-Sera D."/>
            <person name="Hendrix R.W."/>
            <person name="Hatfull G.F."/>
        </authorList>
    </citation>
    <scope>NUCLEOTIDE SEQUENCE [LARGE SCALE GENOMIC DNA]</scope>
</reference>
<sequence>MADTITTDADDVTAMLLALVTIAQESSDADIVRLALIALYETDLGRQFMTTNPIEVQ</sequence>
<dbReference type="EMBL" id="KU998239">
    <property type="protein sequence ID" value="ANA85759.1"/>
    <property type="molecule type" value="Genomic_DNA"/>
</dbReference>
<dbReference type="RefSeq" id="YP_009276512.1">
    <property type="nucleotide sequence ID" value="NC_030941.1"/>
</dbReference>
<organism evidence="1 2">
    <name type="scientific">Gordonia phage Cozz</name>
    <dbReference type="NCBI Taxonomy" id="1838066"/>
    <lineage>
        <taxon>Viruses</taxon>
        <taxon>Duplodnaviria</taxon>
        <taxon>Heunggongvirae</taxon>
        <taxon>Uroviricota</taxon>
        <taxon>Caudoviricetes</taxon>
        <taxon>Emalynvirus</taxon>
        <taxon>Emalynvirus cozz</taxon>
    </lineage>
</organism>
<proteinExistence type="predicted"/>
<dbReference type="Proteomes" id="UP000203169">
    <property type="component" value="Segment"/>
</dbReference>
<dbReference type="OrthoDB" id="28696at10239"/>
<protein>
    <submittedName>
        <fullName evidence="1">Uncharacterized protein</fullName>
    </submittedName>
</protein>